<evidence type="ECO:0000256" key="7">
    <source>
        <dbReference type="PROSITE-ProRule" id="PRU00169"/>
    </source>
</evidence>
<keyword evidence="4" id="KW-0805">Transcription regulation</keyword>
<sequence length="471" mass="53773">MAWILSLNYRGREKMKKGKILLIDDDIAFLTITEKILGYAGYRVDTDSDPVAAIKRPDLGDFDLIITDLVMPQIDGIEVIKSILARHPHKKILVLTGNATIETAVEAMKQGAYTYIEKPVESDRLLRKIEEVFYFENHSDEEALLIDDSEIYVGESPEIAKVLKMVEKIAKVESGTLILGESGTGKEVIASLIHKNSNRRNGPFIKINCAAIPESLFESELFGFVKGAFTGAIKDTKGKMELARGGTLFLDEIGDLSLLAQTKILRAIQEKEIYRIGGEASVEIDFRLICATNKDLRKLVEEEKFREDLYYRINVATINLPPLRERSEDIDGFIGYYRTEFEKKFEKQIPVFSKEVMASLQNYCWPGNIRELKNVIERIYIFGEVNREVTLLDLPAEILNHDPGSLSRNENNMQYKDAKYEFEKNYIEKMLVKNNWNVSKTAEEIGLSRRNLHEKINQFQLNRGGFHDSGR</sequence>
<dbReference type="InterPro" id="IPR009057">
    <property type="entry name" value="Homeodomain-like_sf"/>
</dbReference>
<dbReference type="InterPro" id="IPR002197">
    <property type="entry name" value="HTH_Fis"/>
</dbReference>
<evidence type="ECO:0000259" key="8">
    <source>
        <dbReference type="PROSITE" id="PS50045"/>
    </source>
</evidence>
<proteinExistence type="predicted"/>
<dbReference type="EMBL" id="QRMS01000004">
    <property type="protein sequence ID" value="RHJ85917.1"/>
    <property type="molecule type" value="Genomic_DNA"/>
</dbReference>
<dbReference type="OrthoDB" id="9803970at2"/>
<comment type="caution">
    <text evidence="10">The sequence shown here is derived from an EMBL/GenBank/DDBJ whole genome shotgun (WGS) entry which is preliminary data.</text>
</comment>
<keyword evidence="7" id="KW-0597">Phosphoprotein</keyword>
<dbReference type="Pfam" id="PF00158">
    <property type="entry name" value="Sigma54_activat"/>
    <property type="match status" value="1"/>
</dbReference>
<protein>
    <recommendedName>
        <fullName evidence="1">Stage 0 sporulation protein A homolog</fullName>
    </recommendedName>
</protein>
<dbReference type="Pfam" id="PF25601">
    <property type="entry name" value="AAA_lid_14"/>
    <property type="match status" value="1"/>
</dbReference>
<dbReference type="PROSITE" id="PS50110">
    <property type="entry name" value="RESPONSE_REGULATORY"/>
    <property type="match status" value="1"/>
</dbReference>
<dbReference type="InterPro" id="IPR025944">
    <property type="entry name" value="Sigma_54_int_dom_CS"/>
</dbReference>
<gene>
    <name evidence="10" type="ORF">DW099_13805</name>
</gene>
<dbReference type="PROSITE" id="PS00688">
    <property type="entry name" value="SIGMA54_INTERACT_3"/>
    <property type="match status" value="1"/>
</dbReference>
<evidence type="ECO:0000313" key="10">
    <source>
        <dbReference type="EMBL" id="RHJ85917.1"/>
    </source>
</evidence>
<dbReference type="Gene3D" id="1.10.10.60">
    <property type="entry name" value="Homeodomain-like"/>
    <property type="match status" value="1"/>
</dbReference>
<dbReference type="PANTHER" id="PTHR32071">
    <property type="entry name" value="TRANSCRIPTIONAL REGULATORY PROTEIN"/>
    <property type="match status" value="1"/>
</dbReference>
<feature type="domain" description="Response regulatory" evidence="9">
    <location>
        <begin position="19"/>
        <end position="133"/>
    </location>
</feature>
<evidence type="ECO:0000256" key="2">
    <source>
        <dbReference type="ARBA" id="ARBA00022741"/>
    </source>
</evidence>
<feature type="domain" description="Sigma-54 factor interaction" evidence="8">
    <location>
        <begin position="152"/>
        <end position="381"/>
    </location>
</feature>
<dbReference type="GO" id="GO:0006355">
    <property type="term" value="P:regulation of DNA-templated transcription"/>
    <property type="evidence" value="ECO:0007669"/>
    <property type="project" value="InterPro"/>
</dbReference>
<dbReference type="InterPro" id="IPR027417">
    <property type="entry name" value="P-loop_NTPase"/>
</dbReference>
<dbReference type="InterPro" id="IPR001789">
    <property type="entry name" value="Sig_transdc_resp-reg_receiver"/>
</dbReference>
<comment type="function">
    <text evidence="6">May play the central regulatory role in sporulation. It may be an element of the effector pathway responsible for the activation of sporulation genes in response to nutritional stress. Spo0A may act in concert with spo0H (a sigma factor) to control the expression of some genes that are critical to the sporulation process.</text>
</comment>
<dbReference type="InterPro" id="IPR058031">
    <property type="entry name" value="AAA_lid_NorR"/>
</dbReference>
<dbReference type="SUPFAM" id="SSF52172">
    <property type="entry name" value="CheY-like"/>
    <property type="match status" value="1"/>
</dbReference>
<dbReference type="Gene3D" id="1.10.8.60">
    <property type="match status" value="1"/>
</dbReference>
<dbReference type="GO" id="GO:0043565">
    <property type="term" value="F:sequence-specific DNA binding"/>
    <property type="evidence" value="ECO:0007669"/>
    <property type="project" value="InterPro"/>
</dbReference>
<dbReference type="Proteomes" id="UP000284841">
    <property type="component" value="Unassembled WGS sequence"/>
</dbReference>
<keyword evidence="5" id="KW-0804">Transcription</keyword>
<dbReference type="PROSITE" id="PS50045">
    <property type="entry name" value="SIGMA54_INTERACT_4"/>
    <property type="match status" value="1"/>
</dbReference>
<dbReference type="FunFam" id="3.40.50.300:FF:000006">
    <property type="entry name" value="DNA-binding transcriptional regulator NtrC"/>
    <property type="match status" value="1"/>
</dbReference>
<dbReference type="SMART" id="SM00382">
    <property type="entry name" value="AAA"/>
    <property type="match status" value="1"/>
</dbReference>
<dbReference type="STRING" id="1776384.GCA_900086585_01984"/>
<dbReference type="Gene3D" id="3.40.50.300">
    <property type="entry name" value="P-loop containing nucleotide triphosphate hydrolases"/>
    <property type="match status" value="1"/>
</dbReference>
<reference evidence="10 11" key="1">
    <citation type="submission" date="2018-08" db="EMBL/GenBank/DDBJ databases">
        <title>A genome reference for cultivated species of the human gut microbiota.</title>
        <authorList>
            <person name="Zou Y."/>
            <person name="Xue W."/>
            <person name="Luo G."/>
        </authorList>
    </citation>
    <scope>NUCLEOTIDE SEQUENCE [LARGE SCALE GENOMIC DNA]</scope>
    <source>
        <strain evidence="10 11">AM07-24</strain>
    </source>
</reference>
<dbReference type="SMART" id="SM00448">
    <property type="entry name" value="REC"/>
    <property type="match status" value="1"/>
</dbReference>
<feature type="modified residue" description="4-aspartylphosphate" evidence="7">
    <location>
        <position position="68"/>
    </location>
</feature>
<evidence type="ECO:0000256" key="1">
    <source>
        <dbReference type="ARBA" id="ARBA00018672"/>
    </source>
</evidence>
<keyword evidence="3" id="KW-0067">ATP-binding</keyword>
<evidence type="ECO:0000313" key="11">
    <source>
        <dbReference type="Proteomes" id="UP000284841"/>
    </source>
</evidence>
<dbReference type="InterPro" id="IPR011006">
    <property type="entry name" value="CheY-like_superfamily"/>
</dbReference>
<dbReference type="AlphaFoldDB" id="A0A415DYJ8"/>
<organism evidence="10 11">
    <name type="scientific">Emergencia timonensis</name>
    <dbReference type="NCBI Taxonomy" id="1776384"/>
    <lineage>
        <taxon>Bacteria</taxon>
        <taxon>Bacillati</taxon>
        <taxon>Bacillota</taxon>
        <taxon>Clostridia</taxon>
        <taxon>Peptostreptococcales</taxon>
        <taxon>Anaerovoracaceae</taxon>
        <taxon>Emergencia</taxon>
    </lineage>
</organism>
<accession>A0A415DYJ8</accession>
<name>A0A415DYJ8_9FIRM</name>
<evidence type="ECO:0000256" key="6">
    <source>
        <dbReference type="ARBA" id="ARBA00024867"/>
    </source>
</evidence>
<keyword evidence="2" id="KW-0547">Nucleotide-binding</keyword>
<evidence type="ECO:0000256" key="4">
    <source>
        <dbReference type="ARBA" id="ARBA00023015"/>
    </source>
</evidence>
<dbReference type="CDD" id="cd00009">
    <property type="entry name" value="AAA"/>
    <property type="match status" value="1"/>
</dbReference>
<dbReference type="InterPro" id="IPR002078">
    <property type="entry name" value="Sigma_54_int"/>
</dbReference>
<dbReference type="SUPFAM" id="SSF52540">
    <property type="entry name" value="P-loop containing nucleoside triphosphate hydrolases"/>
    <property type="match status" value="1"/>
</dbReference>
<dbReference type="Pfam" id="PF00072">
    <property type="entry name" value="Response_reg"/>
    <property type="match status" value="1"/>
</dbReference>
<dbReference type="GO" id="GO:0000160">
    <property type="term" value="P:phosphorelay signal transduction system"/>
    <property type="evidence" value="ECO:0007669"/>
    <property type="project" value="InterPro"/>
</dbReference>
<evidence type="ECO:0000259" key="9">
    <source>
        <dbReference type="PROSITE" id="PS50110"/>
    </source>
</evidence>
<dbReference type="SUPFAM" id="SSF46689">
    <property type="entry name" value="Homeodomain-like"/>
    <property type="match status" value="1"/>
</dbReference>
<dbReference type="GO" id="GO:0005524">
    <property type="term" value="F:ATP binding"/>
    <property type="evidence" value="ECO:0007669"/>
    <property type="project" value="UniProtKB-KW"/>
</dbReference>
<evidence type="ECO:0000256" key="5">
    <source>
        <dbReference type="ARBA" id="ARBA00023163"/>
    </source>
</evidence>
<dbReference type="PRINTS" id="PR01590">
    <property type="entry name" value="HTHFIS"/>
</dbReference>
<dbReference type="InterPro" id="IPR003593">
    <property type="entry name" value="AAA+_ATPase"/>
</dbReference>
<keyword evidence="11" id="KW-1185">Reference proteome</keyword>
<dbReference type="Pfam" id="PF02954">
    <property type="entry name" value="HTH_8"/>
    <property type="match status" value="1"/>
</dbReference>
<dbReference type="Gene3D" id="3.40.50.2300">
    <property type="match status" value="1"/>
</dbReference>
<dbReference type="PANTHER" id="PTHR32071:SF57">
    <property type="entry name" value="C4-DICARBOXYLATE TRANSPORT TRANSCRIPTIONAL REGULATORY PROTEIN DCTD"/>
    <property type="match status" value="1"/>
</dbReference>
<evidence type="ECO:0000256" key="3">
    <source>
        <dbReference type="ARBA" id="ARBA00022840"/>
    </source>
</evidence>